<dbReference type="PANTHER" id="PTHR43785:SF12">
    <property type="entry name" value="TYPE-1 GLUTAMINE SYNTHETASE 2"/>
    <property type="match status" value="1"/>
</dbReference>
<sequence length="468" mass="52034">MSWLNNVREKFEKNFTNTPAYRDWTMIAGIDIDGQLRGKVVKTEKLVRAKGAVGFCSVVFGWDLNDDKYTPELGISNSSNGYRDIEAVIDANSFRNFPFQPGKQTSLALVYFANTDGTPLAQDPRGLLKSVVTRFDGQHPKAGMELEFFNYNESGPSVLKKGGRDLVPLTVGMHGYSVYRPMMGNEYWNKILDYSNEFGIDIECLHSETGPGVYEVALEYADACLLADRATLFKLACRKAGTEVGNVIPCFMAKPQSDLPGNSGHIHVSLADEFNSNIFSSEGEADPPFPEVKYLSQAGQHFLAGLLDGLEDVMILFAPNINSYKRLDPNFWAPTTISWGAEHRLTSIRLIDAKPNAKGCRFEVRIPGADVVPHLALAAILALGHRGMAAEMPLKTAPTRSEQDFLNSPKLPCTMQEAIGKFSAKTSVARELFGDDFVDHYTGTRLHELEKYNRAVTDWEKVRYFETT</sequence>
<evidence type="ECO:0000256" key="3">
    <source>
        <dbReference type="ARBA" id="ARBA00022741"/>
    </source>
</evidence>
<dbReference type="GeneID" id="36514581"/>
<name>A0A2T0FDY5_9ASCO</name>
<proteinExistence type="inferred from homology"/>
<dbReference type="PANTHER" id="PTHR43785">
    <property type="entry name" value="GAMMA-GLUTAMYLPUTRESCINE SYNTHETASE"/>
    <property type="match status" value="1"/>
</dbReference>
<reference evidence="8 9" key="1">
    <citation type="submission" date="2017-04" db="EMBL/GenBank/DDBJ databases">
        <title>Genome sequencing of [Candida] sorbophila.</title>
        <authorList>
            <person name="Ahn J.O."/>
        </authorList>
    </citation>
    <scope>NUCLEOTIDE SEQUENCE [LARGE SCALE GENOMIC DNA]</scope>
    <source>
        <strain evidence="8 9">DS02</strain>
    </source>
</reference>
<comment type="similarity">
    <text evidence="1 5 6">Belongs to the glutamine synthetase family.</text>
</comment>
<gene>
    <name evidence="8" type="ORF">B9G98_00832</name>
</gene>
<dbReference type="STRING" id="45607.A0A2T0FDY5"/>
<evidence type="ECO:0000256" key="5">
    <source>
        <dbReference type="PROSITE-ProRule" id="PRU01331"/>
    </source>
</evidence>
<dbReference type="InterPro" id="IPR008146">
    <property type="entry name" value="Gln_synth_cat_dom"/>
</dbReference>
<dbReference type="SUPFAM" id="SSF55931">
    <property type="entry name" value="Glutamine synthetase/guanido kinase"/>
    <property type="match status" value="1"/>
</dbReference>
<comment type="caution">
    <text evidence="8">The sequence shown here is derived from an EMBL/GenBank/DDBJ whole genome shotgun (WGS) entry which is preliminary data.</text>
</comment>
<dbReference type="InterPro" id="IPR014746">
    <property type="entry name" value="Gln_synth/guanido_kin_cat_dom"/>
</dbReference>
<dbReference type="GO" id="GO:0005524">
    <property type="term" value="F:ATP binding"/>
    <property type="evidence" value="ECO:0007669"/>
    <property type="project" value="UniProtKB-KW"/>
</dbReference>
<evidence type="ECO:0000256" key="4">
    <source>
        <dbReference type="ARBA" id="ARBA00022840"/>
    </source>
</evidence>
<evidence type="ECO:0000256" key="2">
    <source>
        <dbReference type="ARBA" id="ARBA00022598"/>
    </source>
</evidence>
<dbReference type="GO" id="GO:0006576">
    <property type="term" value="P:biogenic amine metabolic process"/>
    <property type="evidence" value="ECO:0007669"/>
    <property type="project" value="UniProtKB-ARBA"/>
</dbReference>
<dbReference type="GO" id="GO:0004356">
    <property type="term" value="F:glutamine synthetase activity"/>
    <property type="evidence" value="ECO:0007669"/>
    <property type="project" value="InterPro"/>
</dbReference>
<dbReference type="RefSeq" id="XP_024663158.1">
    <property type="nucleotide sequence ID" value="XM_024807390.1"/>
</dbReference>
<dbReference type="EMBL" id="NDIQ01000001">
    <property type="protein sequence ID" value="PRT53212.1"/>
    <property type="molecule type" value="Genomic_DNA"/>
</dbReference>
<evidence type="ECO:0000259" key="7">
    <source>
        <dbReference type="PROSITE" id="PS51987"/>
    </source>
</evidence>
<dbReference type="Pfam" id="PF00120">
    <property type="entry name" value="Gln-synt_C"/>
    <property type="match status" value="1"/>
</dbReference>
<dbReference type="Proteomes" id="UP000238350">
    <property type="component" value="Unassembled WGS sequence"/>
</dbReference>
<accession>A0A2T0FDY5</accession>
<evidence type="ECO:0000256" key="1">
    <source>
        <dbReference type="ARBA" id="ARBA00009897"/>
    </source>
</evidence>
<organism evidence="8 9">
    <name type="scientific">Wickerhamiella sorbophila</name>
    <dbReference type="NCBI Taxonomy" id="45607"/>
    <lineage>
        <taxon>Eukaryota</taxon>
        <taxon>Fungi</taxon>
        <taxon>Dikarya</taxon>
        <taxon>Ascomycota</taxon>
        <taxon>Saccharomycotina</taxon>
        <taxon>Dipodascomycetes</taxon>
        <taxon>Dipodascales</taxon>
        <taxon>Trichomonascaceae</taxon>
        <taxon>Wickerhamiella</taxon>
    </lineage>
</organism>
<evidence type="ECO:0000313" key="8">
    <source>
        <dbReference type="EMBL" id="PRT53212.1"/>
    </source>
</evidence>
<dbReference type="Gene3D" id="3.30.590.10">
    <property type="entry name" value="Glutamine synthetase/guanido kinase, catalytic domain"/>
    <property type="match status" value="1"/>
</dbReference>
<evidence type="ECO:0000256" key="6">
    <source>
        <dbReference type="RuleBase" id="RU000384"/>
    </source>
</evidence>
<dbReference type="OrthoDB" id="77835at2759"/>
<protein>
    <submittedName>
        <fullName evidence="8">Type-1 glutamine synthetase 2</fullName>
    </submittedName>
</protein>
<dbReference type="PROSITE" id="PS51987">
    <property type="entry name" value="GS_CATALYTIC"/>
    <property type="match status" value="1"/>
</dbReference>
<keyword evidence="2" id="KW-0436">Ligase</keyword>
<feature type="domain" description="GS catalytic" evidence="7">
    <location>
        <begin position="124"/>
        <end position="468"/>
    </location>
</feature>
<keyword evidence="3" id="KW-0547">Nucleotide-binding</keyword>
<dbReference type="AlphaFoldDB" id="A0A2T0FDY5"/>
<dbReference type="FunFam" id="3.30.590.10:FF:000005">
    <property type="entry name" value="Probable glutamine synthetase"/>
    <property type="match status" value="1"/>
</dbReference>
<dbReference type="SMART" id="SM01230">
    <property type="entry name" value="Gln-synt_C"/>
    <property type="match status" value="1"/>
</dbReference>
<keyword evidence="9" id="KW-1185">Reference proteome</keyword>
<evidence type="ECO:0000313" key="9">
    <source>
        <dbReference type="Proteomes" id="UP000238350"/>
    </source>
</evidence>
<keyword evidence="4" id="KW-0067">ATP-binding</keyword>